<gene>
    <name evidence="6" type="primary">bamD</name>
    <name evidence="9" type="ORF">DFR27_2318</name>
</gene>
<accession>A0A3M0A1A4</accession>
<dbReference type="PANTHER" id="PTHR37423:SF1">
    <property type="entry name" value="OUTER MEMBRANE PROTEIN ASSEMBLY FACTOR BAMD"/>
    <property type="match status" value="1"/>
</dbReference>
<dbReference type="InterPro" id="IPR017689">
    <property type="entry name" value="BamD"/>
</dbReference>
<keyword evidence="2 6" id="KW-0472">Membrane</keyword>
<dbReference type="GO" id="GO:0051205">
    <property type="term" value="P:protein insertion into membrane"/>
    <property type="evidence" value="ECO:0007669"/>
    <property type="project" value="UniProtKB-UniRule"/>
</dbReference>
<dbReference type="NCBIfam" id="TIGR03302">
    <property type="entry name" value="OM_YfiO"/>
    <property type="match status" value="1"/>
</dbReference>
<evidence type="ECO:0000256" key="4">
    <source>
        <dbReference type="ARBA" id="ARBA00023237"/>
    </source>
</evidence>
<dbReference type="GO" id="GO:0043165">
    <property type="term" value="P:Gram-negative-bacterium-type cell outer membrane assembly"/>
    <property type="evidence" value="ECO:0007669"/>
    <property type="project" value="UniProtKB-UniRule"/>
</dbReference>
<evidence type="ECO:0000256" key="3">
    <source>
        <dbReference type="ARBA" id="ARBA00023139"/>
    </source>
</evidence>
<evidence type="ECO:0000256" key="1">
    <source>
        <dbReference type="ARBA" id="ARBA00022729"/>
    </source>
</evidence>
<dbReference type="SUPFAM" id="SSF48452">
    <property type="entry name" value="TPR-like"/>
    <property type="match status" value="1"/>
</dbReference>
<feature type="region of interest" description="Disordered" evidence="7">
    <location>
        <begin position="275"/>
        <end position="300"/>
    </location>
</feature>
<dbReference type="Pfam" id="PF13525">
    <property type="entry name" value="YfiO"/>
    <property type="match status" value="1"/>
</dbReference>
<dbReference type="InterPro" id="IPR011990">
    <property type="entry name" value="TPR-like_helical_dom_sf"/>
</dbReference>
<evidence type="ECO:0000259" key="8">
    <source>
        <dbReference type="Pfam" id="PF13525"/>
    </source>
</evidence>
<reference evidence="9 10" key="1">
    <citation type="submission" date="2018-10" db="EMBL/GenBank/DDBJ databases">
        <title>Genomic Encyclopedia of Type Strains, Phase IV (KMG-IV): sequencing the most valuable type-strain genomes for metagenomic binning, comparative biology and taxonomic classification.</title>
        <authorList>
            <person name="Goeker M."/>
        </authorList>
    </citation>
    <scope>NUCLEOTIDE SEQUENCE [LARGE SCALE GENOMIC DNA]</scope>
    <source>
        <strain evidence="9 10">DSM 25080</strain>
    </source>
</reference>
<comment type="function">
    <text evidence="6">Part of the outer membrane protein assembly complex, which is involved in assembly and insertion of beta-barrel proteins into the outer membrane.</text>
</comment>
<comment type="subunit">
    <text evidence="6">Part of the Bam complex.</text>
</comment>
<proteinExistence type="inferred from homology"/>
<keyword evidence="10" id="KW-1185">Reference proteome</keyword>
<feature type="domain" description="Outer membrane lipoprotein BamD-like" evidence="8">
    <location>
        <begin position="25"/>
        <end position="230"/>
    </location>
</feature>
<comment type="subcellular location">
    <subcellularLocation>
        <location evidence="6">Cell outer membrane</location>
        <topology evidence="6">Lipid-anchor</topology>
    </subcellularLocation>
</comment>
<dbReference type="InterPro" id="IPR039565">
    <property type="entry name" value="BamD-like"/>
</dbReference>
<evidence type="ECO:0000313" key="9">
    <source>
        <dbReference type="EMBL" id="RMA78387.1"/>
    </source>
</evidence>
<evidence type="ECO:0000256" key="6">
    <source>
        <dbReference type="HAMAP-Rule" id="MF_00922"/>
    </source>
</evidence>
<dbReference type="GO" id="GO:1990063">
    <property type="term" value="C:Bam protein complex"/>
    <property type="evidence" value="ECO:0007669"/>
    <property type="project" value="TreeGrafter"/>
</dbReference>
<keyword evidence="4 6" id="KW-0998">Cell outer membrane</keyword>
<dbReference type="EMBL" id="REFJ01000006">
    <property type="protein sequence ID" value="RMA78387.1"/>
    <property type="molecule type" value="Genomic_DNA"/>
</dbReference>
<keyword evidence="1 6" id="KW-0732">Signal</keyword>
<dbReference type="OrthoDB" id="9779191at2"/>
<protein>
    <recommendedName>
        <fullName evidence="6">Outer membrane protein assembly factor BamD</fullName>
    </recommendedName>
</protein>
<name>A0A3M0A1A4_9GAMM</name>
<comment type="caution">
    <text evidence="9">The sequence shown here is derived from an EMBL/GenBank/DDBJ whole genome shotgun (WGS) entry which is preliminary data.</text>
</comment>
<evidence type="ECO:0000313" key="10">
    <source>
        <dbReference type="Proteomes" id="UP000267187"/>
    </source>
</evidence>
<comment type="similarity">
    <text evidence="6">Belongs to the BamD family.</text>
</comment>
<organism evidence="9 10">
    <name type="scientific">Umboniibacter marinipuniceus</name>
    <dbReference type="NCBI Taxonomy" id="569599"/>
    <lineage>
        <taxon>Bacteria</taxon>
        <taxon>Pseudomonadati</taxon>
        <taxon>Pseudomonadota</taxon>
        <taxon>Gammaproteobacteria</taxon>
        <taxon>Cellvibrionales</taxon>
        <taxon>Cellvibrionaceae</taxon>
        <taxon>Umboniibacter</taxon>
    </lineage>
</organism>
<dbReference type="AlphaFoldDB" id="A0A3M0A1A4"/>
<dbReference type="Proteomes" id="UP000267187">
    <property type="component" value="Unassembled WGS sequence"/>
</dbReference>
<keyword evidence="3 6" id="KW-0564">Palmitate</keyword>
<sequence length="300" mass="34374">MSLFRIAGLSLIVLLSACSSTEEQETSEQQLYTSIQGSLRSSQWDAAISKLHRIESEYPFGSFAEQAQLELVYAYYQSNEPDAAISAADRFIRLHPLHEKVDYAYYMRGLAAFTQSQSVIERFMPTDITQRDPGAARESFNYFKQLTDRYPDSIYAWDATQRMIYLRNVLARYELHVANYYFTRGAYVAALRRGQFVLENFPSTPAVPDALATIIQAYHLLDMNDLADENLAVLKLNYPSYPLLDDDGQLQLARNRGANQRSWINQLTFGLADRPEPPGFDTRIDGEFERDWDETTPQPN</sequence>
<dbReference type="HAMAP" id="MF_00922">
    <property type="entry name" value="OM_assembly_BamD"/>
    <property type="match status" value="1"/>
</dbReference>
<keyword evidence="5 6" id="KW-0449">Lipoprotein</keyword>
<evidence type="ECO:0000256" key="7">
    <source>
        <dbReference type="SAM" id="MobiDB-lite"/>
    </source>
</evidence>
<dbReference type="Gene3D" id="1.25.40.10">
    <property type="entry name" value="Tetratricopeptide repeat domain"/>
    <property type="match status" value="1"/>
</dbReference>
<dbReference type="RefSeq" id="WP_121877628.1">
    <property type="nucleotide sequence ID" value="NZ_REFJ01000006.1"/>
</dbReference>
<dbReference type="PANTHER" id="PTHR37423">
    <property type="entry name" value="SOLUBLE LYTIC MUREIN TRANSGLYCOSYLASE-RELATED"/>
    <property type="match status" value="1"/>
</dbReference>
<dbReference type="PROSITE" id="PS51257">
    <property type="entry name" value="PROKAR_LIPOPROTEIN"/>
    <property type="match status" value="1"/>
</dbReference>
<evidence type="ECO:0000256" key="5">
    <source>
        <dbReference type="ARBA" id="ARBA00023288"/>
    </source>
</evidence>
<dbReference type="CDD" id="cd15830">
    <property type="entry name" value="BamD"/>
    <property type="match status" value="1"/>
</dbReference>
<evidence type="ECO:0000256" key="2">
    <source>
        <dbReference type="ARBA" id="ARBA00023136"/>
    </source>
</evidence>